<dbReference type="GO" id="GO:0005829">
    <property type="term" value="C:cytosol"/>
    <property type="evidence" value="ECO:0007669"/>
    <property type="project" value="TreeGrafter"/>
</dbReference>
<evidence type="ECO:0000256" key="5">
    <source>
        <dbReference type="PROSITE-ProRule" id="PRU00409"/>
    </source>
</evidence>
<keyword evidence="5" id="KW-0067">ATP-binding</keyword>
<dbReference type="PANTHER" id="PTHR11815">
    <property type="entry name" value="SUCCINYL-COA SYNTHETASE BETA CHAIN"/>
    <property type="match status" value="1"/>
</dbReference>
<dbReference type="SUPFAM" id="SSF52210">
    <property type="entry name" value="Succinyl-CoA synthetase domains"/>
    <property type="match status" value="1"/>
</dbReference>
<keyword evidence="3" id="KW-0808">Transferase</keyword>
<evidence type="ECO:0000313" key="8">
    <source>
        <dbReference type="Proteomes" id="UP000177042"/>
    </source>
</evidence>
<dbReference type="PROSITE" id="PS50975">
    <property type="entry name" value="ATP_GRASP"/>
    <property type="match status" value="1"/>
</dbReference>
<dbReference type="GO" id="GO:0003878">
    <property type="term" value="F:ATP citrate synthase activity"/>
    <property type="evidence" value="ECO:0007669"/>
    <property type="project" value="UniProtKB-EC"/>
</dbReference>
<dbReference type="InterPro" id="IPR013815">
    <property type="entry name" value="ATP_grasp_subdomain_1"/>
</dbReference>
<dbReference type="InterPro" id="IPR016102">
    <property type="entry name" value="Succinyl-CoA_synth-like"/>
</dbReference>
<accession>A0A1F5JE27</accession>
<keyword evidence="1" id="KW-0436">Ligase</keyword>
<dbReference type="AlphaFoldDB" id="A0A1F5JE27"/>
<comment type="caution">
    <text evidence="7">The sequence shown here is derived from an EMBL/GenBank/DDBJ whole genome shotgun (WGS) entry which is preliminary data.</text>
</comment>
<dbReference type="GO" id="GO:0006099">
    <property type="term" value="P:tricarboxylic acid cycle"/>
    <property type="evidence" value="ECO:0007669"/>
    <property type="project" value="InterPro"/>
</dbReference>
<dbReference type="GO" id="GO:0042709">
    <property type="term" value="C:succinate-CoA ligase complex"/>
    <property type="evidence" value="ECO:0007669"/>
    <property type="project" value="TreeGrafter"/>
</dbReference>
<comment type="catalytic activity">
    <reaction evidence="4">
        <text>oxaloacetate + acetyl-CoA + ADP + phosphate = citrate + ATP + CoA</text>
        <dbReference type="Rhea" id="RHEA:21160"/>
        <dbReference type="ChEBI" id="CHEBI:16452"/>
        <dbReference type="ChEBI" id="CHEBI:16947"/>
        <dbReference type="ChEBI" id="CHEBI:30616"/>
        <dbReference type="ChEBI" id="CHEBI:43474"/>
        <dbReference type="ChEBI" id="CHEBI:57287"/>
        <dbReference type="ChEBI" id="CHEBI:57288"/>
        <dbReference type="ChEBI" id="CHEBI:456216"/>
        <dbReference type="EC" id="2.3.3.8"/>
    </reaction>
</comment>
<dbReference type="InterPro" id="IPR013650">
    <property type="entry name" value="ATP-grasp_succ-CoA_synth-type"/>
</dbReference>
<dbReference type="InterPro" id="IPR005809">
    <property type="entry name" value="Succ_CoA_ligase-like_bsu"/>
</dbReference>
<evidence type="ECO:0000259" key="6">
    <source>
        <dbReference type="PROSITE" id="PS50975"/>
    </source>
</evidence>
<dbReference type="Pfam" id="PF08442">
    <property type="entry name" value="ATP-grasp_2"/>
    <property type="match status" value="1"/>
</dbReference>
<protein>
    <recommendedName>
        <fullName evidence="6">ATP-grasp domain-containing protein</fullName>
    </recommendedName>
</protein>
<dbReference type="SUPFAM" id="SSF56059">
    <property type="entry name" value="Glutathione synthetase ATP-binding domain-like"/>
    <property type="match status" value="1"/>
</dbReference>
<dbReference type="GO" id="GO:0006104">
    <property type="term" value="P:succinyl-CoA metabolic process"/>
    <property type="evidence" value="ECO:0007669"/>
    <property type="project" value="TreeGrafter"/>
</dbReference>
<evidence type="ECO:0000313" key="7">
    <source>
        <dbReference type="EMBL" id="OGE26897.1"/>
    </source>
</evidence>
<dbReference type="GO" id="GO:0005524">
    <property type="term" value="F:ATP binding"/>
    <property type="evidence" value="ECO:0007669"/>
    <property type="project" value="UniProtKB-UniRule"/>
</dbReference>
<dbReference type="Gene3D" id="3.40.50.261">
    <property type="entry name" value="Succinyl-CoA synthetase domains"/>
    <property type="match status" value="1"/>
</dbReference>
<name>A0A1F5JE27_9BACT</name>
<keyword evidence="2 5" id="KW-0547">Nucleotide-binding</keyword>
<evidence type="ECO:0000256" key="4">
    <source>
        <dbReference type="ARBA" id="ARBA00047593"/>
    </source>
</evidence>
<dbReference type="Gene3D" id="3.30.470.20">
    <property type="entry name" value="ATP-grasp fold, B domain"/>
    <property type="match status" value="1"/>
</dbReference>
<sequence length="416" mass="45592">MLLYEYEGKKLFKACGINVPQSQLVLISESPNIQISAPCVLKAQVLSGKRADAGGIIKVQSLLKELFRKTINGERVEKILVEEMVEIDKEYYLSFSYSTESRGLVLTFGEGGTGAEEKGAKTYPIDILSTSEVKKLRLHLGGVLPEELIEIAIKLWEVFIKYDCELAEINPLVTTVIPAKLALDSDRGAGIQNNIDSGSGSGMTSSKNDKIVYALDAKVILDDDADFRREVKFPERNLFGRPPTEAEIEARKIDEGDHRGTAGSVYWDLQGGDIAVIAAGGGGSIVNMDALLAFGGKPANYTEHSGNPPREKLKKLTKIVLSNPNLKGCWFVGGTANFTDIYETLMGFVEGLRELSPKPTYPIVIRRGGPRDKEAFEALKEIGEKEGFDFHIYGRETPMTQTAKTMVELAYGNTSN</sequence>
<proteinExistence type="predicted"/>
<dbReference type="Proteomes" id="UP000177042">
    <property type="component" value="Unassembled WGS sequence"/>
</dbReference>
<dbReference type="InterPro" id="IPR032263">
    <property type="entry name" value="Citrate-bd"/>
</dbReference>
<keyword evidence="3" id="KW-0012">Acyltransferase</keyword>
<evidence type="ECO:0000256" key="1">
    <source>
        <dbReference type="ARBA" id="ARBA00022598"/>
    </source>
</evidence>
<dbReference type="InterPro" id="IPR011761">
    <property type="entry name" value="ATP-grasp"/>
</dbReference>
<dbReference type="EMBL" id="MFCX01000001">
    <property type="protein sequence ID" value="OGE26897.1"/>
    <property type="molecule type" value="Genomic_DNA"/>
</dbReference>
<evidence type="ECO:0000256" key="3">
    <source>
        <dbReference type="ARBA" id="ARBA00023315"/>
    </source>
</evidence>
<dbReference type="PANTHER" id="PTHR11815:SF10">
    <property type="entry name" value="SUCCINATE--COA LIGASE [GDP-FORMING] SUBUNIT BETA, MITOCHONDRIAL"/>
    <property type="match status" value="1"/>
</dbReference>
<dbReference type="GO" id="GO:0046872">
    <property type="term" value="F:metal ion binding"/>
    <property type="evidence" value="ECO:0007669"/>
    <property type="project" value="InterPro"/>
</dbReference>
<evidence type="ECO:0000256" key="2">
    <source>
        <dbReference type="ARBA" id="ARBA00022741"/>
    </source>
</evidence>
<dbReference type="PIRSF" id="PIRSF001554">
    <property type="entry name" value="SucCS_beta"/>
    <property type="match status" value="1"/>
</dbReference>
<gene>
    <name evidence="7" type="ORF">A3C26_03860</name>
</gene>
<feature type="domain" description="ATP-grasp" evidence="6">
    <location>
        <begin position="9"/>
        <end position="196"/>
    </location>
</feature>
<dbReference type="GO" id="GO:0004775">
    <property type="term" value="F:succinate-CoA ligase (ADP-forming) activity"/>
    <property type="evidence" value="ECO:0007669"/>
    <property type="project" value="TreeGrafter"/>
</dbReference>
<dbReference type="Gene3D" id="3.30.1490.20">
    <property type="entry name" value="ATP-grasp fold, A domain"/>
    <property type="match status" value="1"/>
</dbReference>
<dbReference type="Pfam" id="PF16114">
    <property type="entry name" value="Citrate_bind"/>
    <property type="match status" value="1"/>
</dbReference>
<reference evidence="7 8" key="1">
    <citation type="journal article" date="2016" name="Nat. Commun.">
        <title>Thousands of microbial genomes shed light on interconnected biogeochemical processes in an aquifer system.</title>
        <authorList>
            <person name="Anantharaman K."/>
            <person name="Brown C.T."/>
            <person name="Hug L.A."/>
            <person name="Sharon I."/>
            <person name="Castelle C.J."/>
            <person name="Probst A.J."/>
            <person name="Thomas B.C."/>
            <person name="Singh A."/>
            <person name="Wilkins M.J."/>
            <person name="Karaoz U."/>
            <person name="Brodie E.L."/>
            <person name="Williams K.H."/>
            <person name="Hubbard S.S."/>
            <person name="Banfield J.F."/>
        </authorList>
    </citation>
    <scope>NUCLEOTIDE SEQUENCE [LARGE SCALE GENOMIC DNA]</scope>
</reference>
<organism evidence="7 8">
    <name type="scientific">Candidatus Daviesbacteria bacterium RIFCSPHIGHO2_02_FULL_39_12</name>
    <dbReference type="NCBI Taxonomy" id="1797770"/>
    <lineage>
        <taxon>Bacteria</taxon>
        <taxon>Candidatus Daviesiibacteriota</taxon>
    </lineage>
</organism>